<evidence type="ECO:0000313" key="3">
    <source>
        <dbReference type="Proteomes" id="UP000265750"/>
    </source>
</evidence>
<gene>
    <name evidence="2" type="ORF">D3218_01465</name>
</gene>
<dbReference type="PANTHER" id="PTHR36302">
    <property type="entry name" value="BLR7088 PROTEIN"/>
    <property type="match status" value="1"/>
</dbReference>
<proteinExistence type="predicted"/>
<dbReference type="Proteomes" id="UP000265750">
    <property type="component" value="Unassembled WGS sequence"/>
</dbReference>
<comment type="caution">
    <text evidence="2">The sequence shown here is derived from an EMBL/GenBank/DDBJ whole genome shotgun (WGS) entry which is preliminary data.</text>
</comment>
<keyword evidence="3" id="KW-1185">Reference proteome</keyword>
<evidence type="ECO:0000256" key="1">
    <source>
        <dbReference type="SAM" id="SignalP"/>
    </source>
</evidence>
<evidence type="ECO:0000313" key="2">
    <source>
        <dbReference type="EMBL" id="RIY03454.1"/>
    </source>
</evidence>
<reference evidence="3" key="1">
    <citation type="submission" date="2018-09" db="EMBL/GenBank/DDBJ databases">
        <authorList>
            <person name="Tuo L."/>
        </authorList>
    </citation>
    <scope>NUCLEOTIDE SEQUENCE [LARGE SCALE GENOMIC DNA]</scope>
    <source>
        <strain evidence="3">M2BS4Y-1</strain>
    </source>
</reference>
<dbReference type="InterPro" id="IPR007410">
    <property type="entry name" value="LpqE-like"/>
</dbReference>
<feature type="chain" id="PRO_5017225937" evidence="1">
    <location>
        <begin position="32"/>
        <end position="168"/>
    </location>
</feature>
<dbReference type="SUPFAM" id="SSF110087">
    <property type="entry name" value="DR1885-like metal-binding protein"/>
    <property type="match status" value="1"/>
</dbReference>
<dbReference type="PANTHER" id="PTHR36302:SF1">
    <property type="entry name" value="COPPER CHAPERONE PCU(A)C"/>
    <property type="match status" value="1"/>
</dbReference>
<protein>
    <submittedName>
        <fullName evidence="2">Copper chaperone PCu(A)C</fullName>
    </submittedName>
</protein>
<keyword evidence="1" id="KW-0732">Signal</keyword>
<accession>A0A3A1WQX3</accession>
<dbReference type="InterPro" id="IPR036182">
    <property type="entry name" value="PCuAC_sf"/>
</dbReference>
<dbReference type="Gene3D" id="2.60.40.1890">
    <property type="entry name" value="PCu(A)C copper chaperone"/>
    <property type="match status" value="1"/>
</dbReference>
<organism evidence="2 3">
    <name type="scientific">Aureimonas flava</name>
    <dbReference type="NCBI Taxonomy" id="2320271"/>
    <lineage>
        <taxon>Bacteria</taxon>
        <taxon>Pseudomonadati</taxon>
        <taxon>Pseudomonadota</taxon>
        <taxon>Alphaproteobacteria</taxon>
        <taxon>Hyphomicrobiales</taxon>
        <taxon>Aurantimonadaceae</taxon>
        <taxon>Aureimonas</taxon>
    </lineage>
</organism>
<dbReference type="InterPro" id="IPR058248">
    <property type="entry name" value="Lxx211020-like"/>
</dbReference>
<dbReference type="Pfam" id="PF04314">
    <property type="entry name" value="PCuAC"/>
    <property type="match status" value="1"/>
</dbReference>
<dbReference type="EMBL" id="QYRN01000001">
    <property type="protein sequence ID" value="RIY03454.1"/>
    <property type="molecule type" value="Genomic_DNA"/>
</dbReference>
<dbReference type="OrthoDB" id="9796962at2"/>
<sequence length="168" mass="17290">MFPLSPARRLAAPATAVCLALAAVAPAPAFAHGYKIGAIEIGHPWSRAMPPGARTGAGYLTLANHGTEPDRLVSITSPAATEVQVHDMSVKDGVMTMRQVEGGLAVPAGGEARLAPGGLHLMLLGVKEPFREGQMVPLHLTFERAGAVDVELKVDAMGAPGAHAAHTP</sequence>
<dbReference type="RefSeq" id="WP_119538112.1">
    <property type="nucleotide sequence ID" value="NZ_QYRN01000001.1"/>
</dbReference>
<feature type="signal peptide" evidence="1">
    <location>
        <begin position="1"/>
        <end position="31"/>
    </location>
</feature>
<name>A0A3A1WQX3_9HYPH</name>
<dbReference type="AlphaFoldDB" id="A0A3A1WQX3"/>